<accession>A0AAV9GCU2</accession>
<dbReference type="Proteomes" id="UP001321760">
    <property type="component" value="Unassembled WGS sequence"/>
</dbReference>
<evidence type="ECO:0000313" key="1">
    <source>
        <dbReference type="EMBL" id="KAK4446245.1"/>
    </source>
</evidence>
<dbReference type="SUPFAM" id="SSF51905">
    <property type="entry name" value="FAD/NAD(P)-binding domain"/>
    <property type="match status" value="1"/>
</dbReference>
<keyword evidence="2" id="KW-1185">Reference proteome</keyword>
<sequence>MSPNETINGVKAPTGEPLTAHTQWAAHWIRKAIADIEDKAPTSILATEKADTRHLLLVDGTLQQPDVDDSVKDEIKEFNIGIVGAGAAGLFTAMILDHLNEKYNLNARYEILGANSDDRLGCRLFSYCFKDDNGKPLGPHQYFDVGAMDRTFELFNEVGMKTPIDPAKPKPGDLIPYYFSRDAIQTTSDNINANEFKITGLPERIASANPGDLIKDQIGFWTDLYENNPKEFWKGLTSQLDQFSVFSFSNQAVSEMILESIDFDHDKPWHCVEGGAQEIAKHMLAKLNPNSFLNEGTPVLYQKSVKAISYITEGERKRVQVTVRGEEHQPPRVYHAVLNWAPLGAWNWSSDPTSVGALAYFGPGQFQSMYPGLTKTDGKHIIIGETASAHHAWVGGALESAVRGVYQFLFKHSKRSIAAHRATRAYNRDEVRKPFGPLPYEYDRTKEVGVAPGGCAGGGKGGV</sequence>
<dbReference type="EMBL" id="MU865958">
    <property type="protein sequence ID" value="KAK4446245.1"/>
    <property type="molecule type" value="Genomic_DNA"/>
</dbReference>
<dbReference type="Gene3D" id="3.90.660.10">
    <property type="match status" value="1"/>
</dbReference>
<comment type="caution">
    <text evidence="1">The sequence shown here is derived from an EMBL/GenBank/DDBJ whole genome shotgun (WGS) entry which is preliminary data.</text>
</comment>
<proteinExistence type="predicted"/>
<evidence type="ECO:0000313" key="2">
    <source>
        <dbReference type="Proteomes" id="UP001321760"/>
    </source>
</evidence>
<evidence type="ECO:0008006" key="3">
    <source>
        <dbReference type="Google" id="ProtNLM"/>
    </source>
</evidence>
<reference evidence="1" key="1">
    <citation type="journal article" date="2023" name="Mol. Phylogenet. Evol.">
        <title>Genome-scale phylogeny and comparative genomics of the fungal order Sordariales.</title>
        <authorList>
            <person name="Hensen N."/>
            <person name="Bonometti L."/>
            <person name="Westerberg I."/>
            <person name="Brannstrom I.O."/>
            <person name="Guillou S."/>
            <person name="Cros-Aarteil S."/>
            <person name="Calhoun S."/>
            <person name="Haridas S."/>
            <person name="Kuo A."/>
            <person name="Mondo S."/>
            <person name="Pangilinan J."/>
            <person name="Riley R."/>
            <person name="LaButti K."/>
            <person name="Andreopoulos B."/>
            <person name="Lipzen A."/>
            <person name="Chen C."/>
            <person name="Yan M."/>
            <person name="Daum C."/>
            <person name="Ng V."/>
            <person name="Clum A."/>
            <person name="Steindorff A."/>
            <person name="Ohm R.A."/>
            <person name="Martin F."/>
            <person name="Silar P."/>
            <person name="Natvig D.O."/>
            <person name="Lalanne C."/>
            <person name="Gautier V."/>
            <person name="Ament-Velasquez S.L."/>
            <person name="Kruys A."/>
            <person name="Hutchinson M.I."/>
            <person name="Powell A.J."/>
            <person name="Barry K."/>
            <person name="Miller A.N."/>
            <person name="Grigoriev I.V."/>
            <person name="Debuchy R."/>
            <person name="Gladieux P."/>
            <person name="Hiltunen Thoren M."/>
            <person name="Johannesson H."/>
        </authorList>
    </citation>
    <scope>NUCLEOTIDE SEQUENCE</scope>
    <source>
        <strain evidence="1">PSN243</strain>
    </source>
</reference>
<organism evidence="1 2">
    <name type="scientific">Podospora aff. communis PSN243</name>
    <dbReference type="NCBI Taxonomy" id="3040156"/>
    <lineage>
        <taxon>Eukaryota</taxon>
        <taxon>Fungi</taxon>
        <taxon>Dikarya</taxon>
        <taxon>Ascomycota</taxon>
        <taxon>Pezizomycotina</taxon>
        <taxon>Sordariomycetes</taxon>
        <taxon>Sordariomycetidae</taxon>
        <taxon>Sordariales</taxon>
        <taxon>Podosporaceae</taxon>
        <taxon>Podospora</taxon>
    </lineage>
</organism>
<protein>
    <recommendedName>
        <fullName evidence="3">Amine oxidase domain-containing protein</fullName>
    </recommendedName>
</protein>
<dbReference type="AlphaFoldDB" id="A0AAV9GCU2"/>
<name>A0AAV9GCU2_9PEZI</name>
<reference evidence="1" key="2">
    <citation type="submission" date="2023-05" db="EMBL/GenBank/DDBJ databases">
        <authorList>
            <consortium name="Lawrence Berkeley National Laboratory"/>
            <person name="Steindorff A."/>
            <person name="Hensen N."/>
            <person name="Bonometti L."/>
            <person name="Westerberg I."/>
            <person name="Brannstrom I.O."/>
            <person name="Guillou S."/>
            <person name="Cros-Aarteil S."/>
            <person name="Calhoun S."/>
            <person name="Haridas S."/>
            <person name="Kuo A."/>
            <person name="Mondo S."/>
            <person name="Pangilinan J."/>
            <person name="Riley R."/>
            <person name="Labutti K."/>
            <person name="Andreopoulos B."/>
            <person name="Lipzen A."/>
            <person name="Chen C."/>
            <person name="Yanf M."/>
            <person name="Daum C."/>
            <person name="Ng V."/>
            <person name="Clum A."/>
            <person name="Ohm R."/>
            <person name="Martin F."/>
            <person name="Silar P."/>
            <person name="Natvig D."/>
            <person name="Lalanne C."/>
            <person name="Gautier V."/>
            <person name="Ament-Velasquez S.L."/>
            <person name="Kruys A."/>
            <person name="Hutchinson M.I."/>
            <person name="Powell A.J."/>
            <person name="Barry K."/>
            <person name="Miller A.N."/>
            <person name="Grigoriev I.V."/>
            <person name="Debuchy R."/>
            <person name="Gladieux P."/>
            <person name="Thoren M.H."/>
            <person name="Johannesson H."/>
        </authorList>
    </citation>
    <scope>NUCLEOTIDE SEQUENCE</scope>
    <source>
        <strain evidence="1">PSN243</strain>
    </source>
</reference>
<dbReference type="InterPro" id="IPR036188">
    <property type="entry name" value="FAD/NAD-bd_sf"/>
</dbReference>
<gene>
    <name evidence="1" type="ORF">QBC34DRAFT_383396</name>
</gene>
<dbReference type="Gene3D" id="3.50.50.60">
    <property type="entry name" value="FAD/NAD(P)-binding domain"/>
    <property type="match status" value="2"/>
</dbReference>